<dbReference type="RefSeq" id="XP_001017125.1">
    <property type="nucleotide sequence ID" value="XM_001017125.1"/>
</dbReference>
<dbReference type="EMBL" id="GG662673">
    <property type="protein sequence ID" value="EAR96880.1"/>
    <property type="molecule type" value="Genomic_DNA"/>
</dbReference>
<evidence type="ECO:0000256" key="2">
    <source>
        <dbReference type="SAM" id="MobiDB-lite"/>
    </source>
</evidence>
<evidence type="ECO:0000256" key="1">
    <source>
        <dbReference type="SAM" id="Coils"/>
    </source>
</evidence>
<feature type="compositionally biased region" description="Polar residues" evidence="2">
    <location>
        <begin position="513"/>
        <end position="526"/>
    </location>
</feature>
<protein>
    <submittedName>
        <fullName evidence="3">Uncharacterized protein</fullName>
    </submittedName>
</protein>
<dbReference type="Proteomes" id="UP000009168">
    <property type="component" value="Unassembled WGS sequence"/>
</dbReference>
<feature type="compositionally biased region" description="Polar residues" evidence="2">
    <location>
        <begin position="491"/>
        <end position="504"/>
    </location>
</feature>
<dbReference type="GeneID" id="7844598"/>
<feature type="compositionally biased region" description="Low complexity" evidence="2">
    <location>
        <begin position="324"/>
        <end position="342"/>
    </location>
</feature>
<keyword evidence="1" id="KW-0175">Coiled coil</keyword>
<proteinExistence type="predicted"/>
<reference evidence="4" key="1">
    <citation type="journal article" date="2006" name="PLoS Biol.">
        <title>Macronuclear genome sequence of the ciliate Tetrahymena thermophila, a model eukaryote.</title>
        <authorList>
            <person name="Eisen J.A."/>
            <person name="Coyne R.S."/>
            <person name="Wu M."/>
            <person name="Wu D."/>
            <person name="Thiagarajan M."/>
            <person name="Wortman J.R."/>
            <person name="Badger J.H."/>
            <person name="Ren Q."/>
            <person name="Amedeo P."/>
            <person name="Jones K.M."/>
            <person name="Tallon L.J."/>
            <person name="Delcher A.L."/>
            <person name="Salzberg S.L."/>
            <person name="Silva J.C."/>
            <person name="Haas B.J."/>
            <person name="Majoros W.H."/>
            <person name="Farzad M."/>
            <person name="Carlton J.M."/>
            <person name="Smith R.K. Jr."/>
            <person name="Garg J."/>
            <person name="Pearlman R.E."/>
            <person name="Karrer K.M."/>
            <person name="Sun L."/>
            <person name="Manning G."/>
            <person name="Elde N.C."/>
            <person name="Turkewitz A.P."/>
            <person name="Asai D.J."/>
            <person name="Wilkes D.E."/>
            <person name="Wang Y."/>
            <person name="Cai H."/>
            <person name="Collins K."/>
            <person name="Stewart B.A."/>
            <person name="Lee S.R."/>
            <person name="Wilamowska K."/>
            <person name="Weinberg Z."/>
            <person name="Ruzzo W.L."/>
            <person name="Wloga D."/>
            <person name="Gaertig J."/>
            <person name="Frankel J."/>
            <person name="Tsao C.-C."/>
            <person name="Gorovsky M.A."/>
            <person name="Keeling P.J."/>
            <person name="Waller R.F."/>
            <person name="Patron N.J."/>
            <person name="Cherry J.M."/>
            <person name="Stover N.A."/>
            <person name="Krieger C.J."/>
            <person name="del Toro C."/>
            <person name="Ryder H.F."/>
            <person name="Williamson S.C."/>
            <person name="Barbeau R.A."/>
            <person name="Hamilton E.P."/>
            <person name="Orias E."/>
        </authorList>
    </citation>
    <scope>NUCLEOTIDE SEQUENCE [LARGE SCALE GENOMIC DNA]</scope>
    <source>
        <strain evidence="4">SB210</strain>
    </source>
</reference>
<dbReference type="AlphaFoldDB" id="Q23KG3"/>
<feature type="coiled-coil region" evidence="1">
    <location>
        <begin position="554"/>
        <end position="581"/>
    </location>
</feature>
<dbReference type="KEGG" id="tet:TTHERM_00193720"/>
<feature type="coiled-coil region" evidence="1">
    <location>
        <begin position="194"/>
        <end position="269"/>
    </location>
</feature>
<sequence length="608" mass="71430">MQRVIDQLSETKDPKLFNRKINKLLDLFDKWEQNLIEREQCLLKNSKKLKNIQSNSSQNNEDTQIRLSQIKIQIQERERQIEAREKILFAEKQEVDLNLKALKQKEFKLQQEKQQIDQKQNMQIQRQEHLEYDKNLQIQAICSRINEKENILQEKKYYQVQMQENCSKQQQLLDQSKQTVMKEWDQIIEKAQQIKRVEQDNKQILLQLRDIHQNIEKHSNILDKKFESLHQIHDYQAYKQQIDDKEHQLKLKEESVRQLQKEVTLLRKIIQKKQCPSIDKQISNQLNNKLQKNSSSHSPNNQTQAINNNKILKTLSQNEFNQSIINSSSSNSGGKNQNVNSKDCNLPKPRLTTSSSASSIHSTNVKKAGNTSKIKQKFSIKNINTDDSQIFSPISKQNPLLSCFSKISPLNQHLEGTNQHQTQLTINSGQNLCTIVDTKSDQASKTPISFDSTNYEYNKMQERRRLFVDQLQDPNDLQIIEEKLYNQLSVQTESHQNSVDQLTKQNKKHDSKSNQQQAQNPSFFRHSNSKNKNRQFQDNQYQSVVKNENDKDYYQNLLIKKQKLLQNYEETNLNSDESKENSVSFTHALVASPSKVRMSYPYQNKCDQ</sequence>
<dbReference type="HOGENOM" id="CLU_449409_0_0_1"/>
<gene>
    <name evidence="3" type="ORF">TTHERM_00193720</name>
</gene>
<keyword evidence="4" id="KW-1185">Reference proteome</keyword>
<organism evidence="3 4">
    <name type="scientific">Tetrahymena thermophila (strain SB210)</name>
    <dbReference type="NCBI Taxonomy" id="312017"/>
    <lineage>
        <taxon>Eukaryota</taxon>
        <taxon>Sar</taxon>
        <taxon>Alveolata</taxon>
        <taxon>Ciliophora</taxon>
        <taxon>Intramacronucleata</taxon>
        <taxon>Oligohymenophorea</taxon>
        <taxon>Hymenostomatida</taxon>
        <taxon>Tetrahymenina</taxon>
        <taxon>Tetrahymenidae</taxon>
        <taxon>Tetrahymena</taxon>
    </lineage>
</organism>
<dbReference type="InParanoid" id="Q23KG3"/>
<evidence type="ECO:0000313" key="4">
    <source>
        <dbReference type="Proteomes" id="UP000009168"/>
    </source>
</evidence>
<feature type="region of interest" description="Disordered" evidence="2">
    <location>
        <begin position="491"/>
        <end position="539"/>
    </location>
</feature>
<feature type="region of interest" description="Disordered" evidence="2">
    <location>
        <begin position="324"/>
        <end position="369"/>
    </location>
</feature>
<name>Q23KG3_TETTS</name>
<feature type="coiled-coil region" evidence="1">
    <location>
        <begin position="60"/>
        <end position="122"/>
    </location>
</feature>
<accession>Q23KG3</accession>
<evidence type="ECO:0000313" key="3">
    <source>
        <dbReference type="EMBL" id="EAR96880.1"/>
    </source>
</evidence>
<feature type="compositionally biased region" description="Low complexity" evidence="2">
    <location>
        <begin position="352"/>
        <end position="363"/>
    </location>
</feature>